<feature type="domain" description="Phage shock protein PspC N-terminal" evidence="6">
    <location>
        <begin position="21"/>
        <end position="76"/>
    </location>
</feature>
<proteinExistence type="predicted"/>
<evidence type="ECO:0000259" key="6">
    <source>
        <dbReference type="Pfam" id="PF04024"/>
    </source>
</evidence>
<evidence type="ECO:0000313" key="7">
    <source>
        <dbReference type="EMBL" id="CAA9519474.1"/>
    </source>
</evidence>
<reference evidence="7" key="1">
    <citation type="submission" date="2020-02" db="EMBL/GenBank/DDBJ databases">
        <authorList>
            <person name="Meier V. D."/>
        </authorList>
    </citation>
    <scope>NUCLEOTIDE SEQUENCE</scope>
    <source>
        <strain evidence="7">AVDCRST_MAG67</strain>
    </source>
</reference>
<dbReference type="InterPro" id="IPR007168">
    <property type="entry name" value="Phageshock_PspC_N"/>
</dbReference>
<dbReference type="PANTHER" id="PTHR24421:SF61">
    <property type="entry name" value="OXYGEN SENSOR HISTIDINE KINASE NREB"/>
    <property type="match status" value="1"/>
</dbReference>
<accession>A0A6J4TC35</accession>
<dbReference type="InterPro" id="IPR050482">
    <property type="entry name" value="Sensor_HK_TwoCompSys"/>
</dbReference>
<dbReference type="EMBL" id="CADCVQ010000139">
    <property type="protein sequence ID" value="CAA9519474.1"/>
    <property type="molecule type" value="Genomic_DNA"/>
</dbReference>
<dbReference type="PANTHER" id="PTHR24421">
    <property type="entry name" value="NITRATE/NITRITE SENSOR PROTEIN NARX-RELATED"/>
    <property type="match status" value="1"/>
</dbReference>
<keyword evidence="4" id="KW-0812">Transmembrane</keyword>
<evidence type="ECO:0000256" key="4">
    <source>
        <dbReference type="SAM" id="Phobius"/>
    </source>
</evidence>
<feature type="domain" description="Histidine kinase/HSP90-like ATPase" evidence="5">
    <location>
        <begin position="343"/>
        <end position="435"/>
    </location>
</feature>
<keyword evidence="2 7" id="KW-0418">Kinase</keyword>
<dbReference type="InterPro" id="IPR036890">
    <property type="entry name" value="HATPase_C_sf"/>
</dbReference>
<dbReference type="SUPFAM" id="SSF55874">
    <property type="entry name" value="ATPase domain of HSP90 chaperone/DNA topoisomerase II/histidine kinase"/>
    <property type="match status" value="1"/>
</dbReference>
<feature type="transmembrane region" description="Helical" evidence="4">
    <location>
        <begin position="216"/>
        <end position="239"/>
    </location>
</feature>
<gene>
    <name evidence="7" type="ORF">AVDCRST_MAG67-3291</name>
</gene>
<feature type="transmembrane region" description="Helical" evidence="4">
    <location>
        <begin position="98"/>
        <end position="121"/>
    </location>
</feature>
<dbReference type="InterPro" id="IPR003594">
    <property type="entry name" value="HATPase_dom"/>
</dbReference>
<evidence type="ECO:0000256" key="1">
    <source>
        <dbReference type="ARBA" id="ARBA00022679"/>
    </source>
</evidence>
<dbReference type="Pfam" id="PF04024">
    <property type="entry name" value="PspC"/>
    <property type="match status" value="1"/>
</dbReference>
<dbReference type="AlphaFoldDB" id="A0A6J4TC35"/>
<dbReference type="GO" id="GO:0016301">
    <property type="term" value="F:kinase activity"/>
    <property type="evidence" value="ECO:0007669"/>
    <property type="project" value="UniProtKB-KW"/>
</dbReference>
<name>A0A6J4TC35_9ACTN</name>
<dbReference type="GO" id="GO:0000160">
    <property type="term" value="P:phosphorelay signal transduction system"/>
    <property type="evidence" value="ECO:0007669"/>
    <property type="project" value="UniProtKB-KW"/>
</dbReference>
<evidence type="ECO:0000256" key="3">
    <source>
        <dbReference type="ARBA" id="ARBA00023012"/>
    </source>
</evidence>
<keyword evidence="4" id="KW-1133">Transmembrane helix</keyword>
<evidence type="ECO:0000256" key="2">
    <source>
        <dbReference type="ARBA" id="ARBA00022777"/>
    </source>
</evidence>
<evidence type="ECO:0000259" key="5">
    <source>
        <dbReference type="Pfam" id="PF02518"/>
    </source>
</evidence>
<feature type="transmembrane region" description="Helical" evidence="4">
    <location>
        <begin position="127"/>
        <end position="143"/>
    </location>
</feature>
<organism evidence="7">
    <name type="scientific">uncultured Solirubrobacteraceae bacterium</name>
    <dbReference type="NCBI Taxonomy" id="1162706"/>
    <lineage>
        <taxon>Bacteria</taxon>
        <taxon>Bacillati</taxon>
        <taxon>Actinomycetota</taxon>
        <taxon>Thermoleophilia</taxon>
        <taxon>Solirubrobacterales</taxon>
        <taxon>Solirubrobacteraceae</taxon>
        <taxon>environmental samples</taxon>
    </lineage>
</organism>
<protein>
    <submittedName>
        <fullName evidence="7">Two-component system sensor histidine kinase</fullName>
    </submittedName>
</protein>
<dbReference type="Gene3D" id="3.30.565.10">
    <property type="entry name" value="Histidine kinase-like ATPase, C-terminal domain"/>
    <property type="match status" value="1"/>
</dbReference>
<sequence>MSHVPQIAAQTTGHRAPALRELRRDPERGMVAGVCEGIGRHLDLDPLLVRIVFGATTLASGLGLVAYLLAWWLLPVAGAQPSAAVASAERRTSRNRRAALEVGSGVGLLVVAILLTFRALGLPFSDALTWPLVLVAAGGALIWRQSVGRPDTRGATAAPAAGVAGAVIAPPPMLSGGDRESRPAVISRIGIGVTLVIAAAIVFLQFSGALAAASDVALAALVVAIALVVIFAPFFVRLLTSLSIERAERIRSQERAEVAAHLHDSVLQTLALMQKRADDPREVAALARRQERELRTWLNGAPARADGGRWLAPALQAAADEVEQAHGVAIDVVAVGDAPLDRDGEALVAAAREAMLNAAKFAGDAGAVAVYAEAREERIEVFVRDRGPGFDPAAVPADRRGVRESIVGRMERHGGRAAIHAAPGGGGTEVELVLERGEPS</sequence>
<feature type="transmembrane region" description="Helical" evidence="4">
    <location>
        <begin position="189"/>
        <end position="210"/>
    </location>
</feature>
<keyword evidence="1" id="KW-0808">Transferase</keyword>
<feature type="transmembrane region" description="Helical" evidence="4">
    <location>
        <begin position="51"/>
        <end position="77"/>
    </location>
</feature>
<keyword evidence="3" id="KW-0902">Two-component regulatory system</keyword>
<dbReference type="Pfam" id="PF02518">
    <property type="entry name" value="HATPase_c"/>
    <property type="match status" value="1"/>
</dbReference>
<keyword evidence="4" id="KW-0472">Membrane</keyword>